<reference evidence="1" key="1">
    <citation type="submission" date="2014-02" db="EMBL/GenBank/DDBJ databases">
        <title>The Genome Sequence of Trichophyton rubrum (morphotype fischeri) CBS 288.86.</title>
        <authorList>
            <consortium name="The Broad Institute Genomics Platform"/>
            <person name="Cuomo C.A."/>
            <person name="White T.C."/>
            <person name="Graser Y."/>
            <person name="Martinez-Rossi N."/>
            <person name="Heitman J."/>
            <person name="Young S.K."/>
            <person name="Zeng Q."/>
            <person name="Gargeya S."/>
            <person name="Abouelleil A."/>
            <person name="Alvarado L."/>
            <person name="Chapman S.B."/>
            <person name="Gainer-Dewar J."/>
            <person name="Goldberg J."/>
            <person name="Griggs A."/>
            <person name="Gujja S."/>
            <person name="Hansen M."/>
            <person name="Howarth C."/>
            <person name="Imamovic A."/>
            <person name="Larimer J."/>
            <person name="Martinez D."/>
            <person name="Murphy C."/>
            <person name="Pearson M.D."/>
            <person name="Persinoti G."/>
            <person name="Poon T."/>
            <person name="Priest M."/>
            <person name="Roberts A.D."/>
            <person name="Saif S."/>
            <person name="Shea T.D."/>
            <person name="Sykes S.N."/>
            <person name="Wortman J."/>
            <person name="Nusbaum C."/>
            <person name="Birren B."/>
        </authorList>
    </citation>
    <scope>NUCLEOTIDE SEQUENCE [LARGE SCALE GENOMIC DNA]</scope>
    <source>
        <strain evidence="1">CBS 288.86</strain>
    </source>
</reference>
<protein>
    <submittedName>
        <fullName evidence="1">Uncharacterized protein</fullName>
    </submittedName>
</protein>
<sequence>MVLLFHLAGDGPGALHPQASDPVWGSWRETCYSFRLIPGPFYTHQSLVQIGTDQARFAHSALRTAYITFRAAFPPPQLHELDESMTVFVWKERSKKEETSFSVFHA</sequence>
<dbReference type="Proteomes" id="UP000023758">
    <property type="component" value="Unassembled WGS sequence"/>
</dbReference>
<proteinExistence type="predicted"/>
<name>A0A022VZG5_TRIRU</name>
<dbReference type="EMBL" id="KK207868">
    <property type="protein sequence ID" value="EZF51344.1"/>
    <property type="molecule type" value="Genomic_DNA"/>
</dbReference>
<organism evidence="1">
    <name type="scientific">Trichophyton rubrum CBS 288.86</name>
    <dbReference type="NCBI Taxonomy" id="1215330"/>
    <lineage>
        <taxon>Eukaryota</taxon>
        <taxon>Fungi</taxon>
        <taxon>Dikarya</taxon>
        <taxon>Ascomycota</taxon>
        <taxon>Pezizomycotina</taxon>
        <taxon>Eurotiomycetes</taxon>
        <taxon>Eurotiomycetidae</taxon>
        <taxon>Onygenales</taxon>
        <taxon>Arthrodermataceae</taxon>
        <taxon>Trichophyton</taxon>
    </lineage>
</organism>
<dbReference type="HOGENOM" id="CLU_2225094_0_0_1"/>
<evidence type="ECO:0000313" key="1">
    <source>
        <dbReference type="EMBL" id="EZF51344.1"/>
    </source>
</evidence>
<accession>A0A022VZG5</accession>
<gene>
    <name evidence="1" type="ORF">H103_05367</name>
</gene>
<dbReference type="AlphaFoldDB" id="A0A022VZG5"/>